<protein>
    <submittedName>
        <fullName evidence="1">Uncharacterized protein</fullName>
    </submittedName>
</protein>
<reference evidence="1 2" key="1">
    <citation type="journal article" date="2020" name="Microb. Genom.">
        <title>Genetic diversity of clinical and environmental Mucorales isolates obtained from an investigation of mucormycosis cases among solid organ transplant recipients.</title>
        <authorList>
            <person name="Nguyen M.H."/>
            <person name="Kaul D."/>
            <person name="Muto C."/>
            <person name="Cheng S.J."/>
            <person name="Richter R.A."/>
            <person name="Bruno V.M."/>
            <person name="Liu G."/>
            <person name="Beyhan S."/>
            <person name="Sundermann A.J."/>
            <person name="Mounaud S."/>
            <person name="Pasculle A.W."/>
            <person name="Nierman W.C."/>
            <person name="Driscoll E."/>
            <person name="Cumbie R."/>
            <person name="Clancy C.J."/>
            <person name="Dupont C.L."/>
        </authorList>
    </citation>
    <scope>NUCLEOTIDE SEQUENCE [LARGE SCALE GENOMIC DNA]</scope>
    <source>
        <strain evidence="1 2">GL24</strain>
    </source>
</reference>
<dbReference type="Proteomes" id="UP000740926">
    <property type="component" value="Unassembled WGS sequence"/>
</dbReference>
<accession>A0A9P7C119</accession>
<dbReference type="AlphaFoldDB" id="A0A9P7C119"/>
<dbReference type="EMBL" id="JAANIU010011878">
    <property type="protein sequence ID" value="KAG1530764.1"/>
    <property type="molecule type" value="Genomic_DNA"/>
</dbReference>
<organism evidence="1 2">
    <name type="scientific">Rhizopus delemar</name>
    <dbReference type="NCBI Taxonomy" id="936053"/>
    <lineage>
        <taxon>Eukaryota</taxon>
        <taxon>Fungi</taxon>
        <taxon>Fungi incertae sedis</taxon>
        <taxon>Mucoromycota</taxon>
        <taxon>Mucoromycotina</taxon>
        <taxon>Mucoromycetes</taxon>
        <taxon>Mucorales</taxon>
        <taxon>Mucorineae</taxon>
        <taxon>Rhizopodaceae</taxon>
        <taxon>Rhizopus</taxon>
    </lineage>
</organism>
<keyword evidence="2" id="KW-1185">Reference proteome</keyword>
<evidence type="ECO:0000313" key="1">
    <source>
        <dbReference type="EMBL" id="KAG1530764.1"/>
    </source>
</evidence>
<proteinExistence type="predicted"/>
<comment type="caution">
    <text evidence="1">The sequence shown here is derived from an EMBL/GenBank/DDBJ whole genome shotgun (WGS) entry which is preliminary data.</text>
</comment>
<name>A0A9P7C119_9FUNG</name>
<gene>
    <name evidence="1" type="ORF">G6F50_017101</name>
</gene>
<sequence length="130" mass="13173">MSYLKMSSVIVAIADGDSPARRAAAYSELVISPLVTTAQLDPVVAITVEADAAQVARERHVEGDLGTGAQLGCWPECRPGRTGRSGSGRAAPAAPASCRPAPAAGGPCSAAATAVPGWCGCRRTARRWGA</sequence>
<evidence type="ECO:0000313" key="2">
    <source>
        <dbReference type="Proteomes" id="UP000740926"/>
    </source>
</evidence>